<dbReference type="InterPro" id="IPR012347">
    <property type="entry name" value="Ferritin-like"/>
</dbReference>
<reference evidence="10" key="2">
    <citation type="journal article" date="2014" name="ISME J.">
        <title>Microbial stratification in low pH oxic and suboxic macroscopic growths along an acid mine drainage.</title>
        <authorList>
            <person name="Mendez-Garcia C."/>
            <person name="Mesa V."/>
            <person name="Sprenger R.R."/>
            <person name="Richter M."/>
            <person name="Diez M.S."/>
            <person name="Solano J."/>
            <person name="Bargiela R."/>
            <person name="Golyshina O.V."/>
            <person name="Manteca A."/>
            <person name="Ramos J.L."/>
            <person name="Gallego J.R."/>
            <person name="Llorente I."/>
            <person name="Martins Dos Santos V.A."/>
            <person name="Jensen O.N."/>
            <person name="Pelaez A.I."/>
            <person name="Sanchez J."/>
            <person name="Ferrer M."/>
        </authorList>
    </citation>
    <scope>NUCLEOTIDE SEQUENCE</scope>
</reference>
<dbReference type="EMBL" id="AUZZ01008339">
    <property type="protein sequence ID" value="EQD38253.1"/>
    <property type="molecule type" value="Genomic_DNA"/>
</dbReference>
<evidence type="ECO:0000256" key="4">
    <source>
        <dbReference type="ARBA" id="ARBA00022723"/>
    </source>
</evidence>
<keyword evidence="6" id="KW-0408">Iron</keyword>
<feature type="non-terminal residue" evidence="10">
    <location>
        <position position="186"/>
    </location>
</feature>
<dbReference type="InterPro" id="IPR047809">
    <property type="entry name" value="COQ7_proteobact"/>
</dbReference>
<evidence type="ECO:0000256" key="6">
    <source>
        <dbReference type="ARBA" id="ARBA00023004"/>
    </source>
</evidence>
<dbReference type="GO" id="GO:0046872">
    <property type="term" value="F:metal ion binding"/>
    <property type="evidence" value="ECO:0007669"/>
    <property type="project" value="UniProtKB-KW"/>
</dbReference>
<dbReference type="SUPFAM" id="SSF47240">
    <property type="entry name" value="Ferritin-like"/>
    <property type="match status" value="1"/>
</dbReference>
<evidence type="ECO:0000256" key="7">
    <source>
        <dbReference type="ARBA" id="ARBA00023033"/>
    </source>
</evidence>
<keyword evidence="3" id="KW-0831">Ubiquinone biosynthesis</keyword>
<name>T0YYX4_9ZZZZ</name>
<proteinExistence type="inferred from homology"/>
<comment type="caution">
    <text evidence="10">The sequence shown here is derived from an EMBL/GenBank/DDBJ whole genome shotgun (WGS) entry which is preliminary data.</text>
</comment>
<keyword evidence="7" id="KW-0503">Monooxygenase</keyword>
<evidence type="ECO:0000256" key="2">
    <source>
        <dbReference type="ARBA" id="ARBA00022475"/>
    </source>
</evidence>
<evidence type="ECO:0000256" key="8">
    <source>
        <dbReference type="ARBA" id="ARBA00023136"/>
    </source>
</evidence>
<dbReference type="PANTHER" id="PTHR11237:SF4">
    <property type="entry name" value="5-DEMETHOXYUBIQUINONE HYDROXYLASE, MITOCHONDRIAL"/>
    <property type="match status" value="1"/>
</dbReference>
<dbReference type="CDD" id="cd01042">
    <property type="entry name" value="DMQH"/>
    <property type="match status" value="1"/>
</dbReference>
<evidence type="ECO:0000256" key="9">
    <source>
        <dbReference type="SAM" id="MobiDB-lite"/>
    </source>
</evidence>
<dbReference type="NCBIfam" id="NF033656">
    <property type="entry name" value="DMQ_monoox_COQ7"/>
    <property type="match status" value="1"/>
</dbReference>
<dbReference type="Gene3D" id="1.20.1260.10">
    <property type="match status" value="1"/>
</dbReference>
<dbReference type="AlphaFoldDB" id="T0YYX4"/>
<feature type="compositionally biased region" description="Low complexity" evidence="9">
    <location>
        <begin position="1"/>
        <end position="11"/>
    </location>
</feature>
<dbReference type="InterPro" id="IPR009078">
    <property type="entry name" value="Ferritin-like_SF"/>
</dbReference>
<dbReference type="HAMAP" id="MF_01658">
    <property type="entry name" value="COQ7"/>
    <property type="match status" value="1"/>
</dbReference>
<dbReference type="GO" id="GO:0006744">
    <property type="term" value="P:ubiquinone biosynthetic process"/>
    <property type="evidence" value="ECO:0007669"/>
    <property type="project" value="UniProtKB-KW"/>
</dbReference>
<evidence type="ECO:0000313" key="10">
    <source>
        <dbReference type="EMBL" id="EQD38253.1"/>
    </source>
</evidence>
<evidence type="ECO:0000256" key="1">
    <source>
        <dbReference type="ARBA" id="ARBA00004749"/>
    </source>
</evidence>
<keyword evidence="4" id="KW-0479">Metal-binding</keyword>
<reference evidence="10" key="1">
    <citation type="submission" date="2013-08" db="EMBL/GenBank/DDBJ databases">
        <authorList>
            <person name="Mendez C."/>
            <person name="Richter M."/>
            <person name="Ferrer M."/>
            <person name="Sanchez J."/>
        </authorList>
    </citation>
    <scope>NUCLEOTIDE SEQUENCE</scope>
</reference>
<keyword evidence="2" id="KW-1003">Cell membrane</keyword>
<feature type="region of interest" description="Disordered" evidence="9">
    <location>
        <begin position="1"/>
        <end position="22"/>
    </location>
</feature>
<keyword evidence="8" id="KW-0472">Membrane</keyword>
<keyword evidence="5" id="KW-0560">Oxidoreductase</keyword>
<feature type="non-terminal residue" evidence="10">
    <location>
        <position position="1"/>
    </location>
</feature>
<comment type="pathway">
    <text evidence="1">Cofactor biosynthesis; ubiquinone biosynthesis.</text>
</comment>
<dbReference type="InterPro" id="IPR011566">
    <property type="entry name" value="Ubq_synth_Coq7"/>
</dbReference>
<protein>
    <submittedName>
        <fullName evidence="10">Ubiquinone biosynthesis</fullName>
    </submittedName>
</protein>
<organism evidence="10">
    <name type="scientific">mine drainage metagenome</name>
    <dbReference type="NCBI Taxonomy" id="410659"/>
    <lineage>
        <taxon>unclassified sequences</taxon>
        <taxon>metagenomes</taxon>
        <taxon>ecological metagenomes</taxon>
    </lineage>
</organism>
<keyword evidence="10" id="KW-0830">Ubiquinone</keyword>
<dbReference type="GO" id="GO:0004497">
    <property type="term" value="F:monooxygenase activity"/>
    <property type="evidence" value="ECO:0007669"/>
    <property type="project" value="UniProtKB-KW"/>
</dbReference>
<dbReference type="PANTHER" id="PTHR11237">
    <property type="entry name" value="COENZYME Q10 BIOSYNTHESIS PROTEIN 7"/>
    <property type="match status" value="1"/>
</dbReference>
<sequence>TRTSGTTRSGGPDAAKSELTAGERRQAASLMRVNHAGEIAAQALYHGQALVARDDATREMLLKAAREETDHLAWCAARLTELTSRPSVLDPLWYAGSFAIGALAGLLGDRVSLGFVVETERQVEGHLDGHLGALPPHDHRSRAIVEQMRADEIMHGAHAKAAGGIDLPSPVRALMGATARVMTTTA</sequence>
<accession>T0YYX4</accession>
<dbReference type="Pfam" id="PF03232">
    <property type="entry name" value="COQ7"/>
    <property type="match status" value="1"/>
</dbReference>
<evidence type="ECO:0000256" key="3">
    <source>
        <dbReference type="ARBA" id="ARBA00022688"/>
    </source>
</evidence>
<gene>
    <name evidence="10" type="ORF">B2A_11541</name>
</gene>
<evidence type="ECO:0000256" key="5">
    <source>
        <dbReference type="ARBA" id="ARBA00023002"/>
    </source>
</evidence>